<dbReference type="Pfam" id="PF01734">
    <property type="entry name" value="Patatin"/>
    <property type="match status" value="1"/>
</dbReference>
<evidence type="ECO:0000313" key="4">
    <source>
        <dbReference type="EMBL" id="QHT97462.1"/>
    </source>
</evidence>
<dbReference type="PROSITE" id="PS51635">
    <property type="entry name" value="PNPLA"/>
    <property type="match status" value="1"/>
</dbReference>
<protein>
    <recommendedName>
        <fullName evidence="3">PNPLA domain-containing protein</fullName>
    </recommendedName>
</protein>
<dbReference type="Gene3D" id="3.40.1090.10">
    <property type="entry name" value="Cytosolic phospholipase A2 catalytic domain"/>
    <property type="match status" value="1"/>
</dbReference>
<dbReference type="EMBL" id="MN740277">
    <property type="protein sequence ID" value="QHT97462.1"/>
    <property type="molecule type" value="Genomic_DNA"/>
</dbReference>
<dbReference type="AlphaFoldDB" id="A0A6C0IWJ6"/>
<evidence type="ECO:0000259" key="3">
    <source>
        <dbReference type="PROSITE" id="PS51635"/>
    </source>
</evidence>
<keyword evidence="2" id="KW-0472">Membrane</keyword>
<evidence type="ECO:0000256" key="2">
    <source>
        <dbReference type="SAM" id="Phobius"/>
    </source>
</evidence>
<dbReference type="PANTHER" id="PTHR46394:SF1">
    <property type="entry name" value="PNPLA DOMAIN-CONTAINING PROTEIN"/>
    <property type="match status" value="1"/>
</dbReference>
<proteinExistence type="predicted"/>
<name>A0A6C0IWJ6_9ZZZZ</name>
<feature type="transmembrane region" description="Helical" evidence="2">
    <location>
        <begin position="37"/>
        <end position="57"/>
    </location>
</feature>
<feature type="domain" description="PNPLA" evidence="3">
    <location>
        <begin position="6"/>
        <end position="188"/>
    </location>
</feature>
<dbReference type="InterPro" id="IPR016035">
    <property type="entry name" value="Acyl_Trfase/lysoPLipase"/>
</dbReference>
<sequence>MKIKNLVLSGGGVKGICYLGIIKYLEEKNIIKDIKNIVTSSVGAIFGLFIALGYTYLEQKTLLDEIKITKLFNLYNININHFTNKFGLDNGKKIDKFINLLISKKFGKSDITFLDLYKKSSINLIITGSCLNKQELVYFNYKDTPNMPLQIALRITYSLPFVFDKVTYEENIYVDGGLLNNFPIDYFKKNIKETIGITLTGKKILNDLHNLDNYIMALIYAPSYSFHNKLLSKYKENICIIDSDIDILDINLNKEEISILINKGYNCIDKFLSHIIL</sequence>
<keyword evidence="2" id="KW-1133">Transmembrane helix</keyword>
<dbReference type="PANTHER" id="PTHR46394">
    <property type="entry name" value="ANNEXIN"/>
    <property type="match status" value="1"/>
</dbReference>
<reference evidence="4" key="1">
    <citation type="journal article" date="2020" name="Nature">
        <title>Giant virus diversity and host interactions through global metagenomics.</title>
        <authorList>
            <person name="Schulz F."/>
            <person name="Roux S."/>
            <person name="Paez-Espino D."/>
            <person name="Jungbluth S."/>
            <person name="Walsh D.A."/>
            <person name="Denef V.J."/>
            <person name="McMahon K.D."/>
            <person name="Konstantinidis K.T."/>
            <person name="Eloe-Fadrosh E.A."/>
            <person name="Kyrpides N.C."/>
            <person name="Woyke T."/>
        </authorList>
    </citation>
    <scope>NUCLEOTIDE SEQUENCE</scope>
    <source>
        <strain evidence="4">GVMAG-M-3300025138-11</strain>
    </source>
</reference>
<accession>A0A6C0IWJ6</accession>
<evidence type="ECO:0000256" key="1">
    <source>
        <dbReference type="ARBA" id="ARBA00023098"/>
    </source>
</evidence>
<dbReference type="SUPFAM" id="SSF52151">
    <property type="entry name" value="FabD/lysophospholipase-like"/>
    <property type="match status" value="1"/>
</dbReference>
<keyword evidence="2" id="KW-0812">Transmembrane</keyword>
<keyword evidence="1" id="KW-0443">Lipid metabolism</keyword>
<dbReference type="InterPro" id="IPR002641">
    <property type="entry name" value="PNPLA_dom"/>
</dbReference>
<dbReference type="GO" id="GO:0006629">
    <property type="term" value="P:lipid metabolic process"/>
    <property type="evidence" value="ECO:0007669"/>
    <property type="project" value="UniProtKB-KW"/>
</dbReference>
<dbReference type="InterPro" id="IPR052580">
    <property type="entry name" value="Lipid_Hydrolase"/>
</dbReference>
<organism evidence="4">
    <name type="scientific">viral metagenome</name>
    <dbReference type="NCBI Taxonomy" id="1070528"/>
    <lineage>
        <taxon>unclassified sequences</taxon>
        <taxon>metagenomes</taxon>
        <taxon>organismal metagenomes</taxon>
    </lineage>
</organism>